<protein>
    <recommendedName>
        <fullName evidence="7">Recombination protein RecR</fullName>
    </recommendedName>
</protein>
<evidence type="ECO:0000256" key="1">
    <source>
        <dbReference type="ARBA" id="ARBA00022723"/>
    </source>
</evidence>
<dbReference type="GO" id="GO:0006310">
    <property type="term" value="P:DNA recombination"/>
    <property type="evidence" value="ECO:0007669"/>
    <property type="project" value="UniProtKB-UniRule"/>
</dbReference>
<dbReference type="PROSITE" id="PS50880">
    <property type="entry name" value="TOPRIM"/>
    <property type="match status" value="1"/>
</dbReference>
<organism evidence="9 10">
    <name type="scientific">Candidatus Taylorbacteria bacterium RIFCSPHIGHO2_02_FULL_45_35</name>
    <dbReference type="NCBI Taxonomy" id="1802311"/>
    <lineage>
        <taxon>Bacteria</taxon>
        <taxon>Candidatus Tayloriibacteriota</taxon>
    </lineage>
</organism>
<comment type="function">
    <text evidence="7">May play a role in DNA repair. It seems to be involved in an RecBC-independent recombinational process of DNA repair. It may act with RecF and RecO.</text>
</comment>
<dbReference type="Gene3D" id="1.10.8.420">
    <property type="entry name" value="RecR Domain 1"/>
    <property type="match status" value="1"/>
</dbReference>
<name>A0A1G2MPY3_9BACT</name>
<keyword evidence="3 7" id="KW-0863">Zinc-finger</keyword>
<dbReference type="Pfam" id="PF13662">
    <property type="entry name" value="Toprim_4"/>
    <property type="match status" value="1"/>
</dbReference>
<evidence type="ECO:0000313" key="10">
    <source>
        <dbReference type="Proteomes" id="UP000177943"/>
    </source>
</evidence>
<comment type="caution">
    <text evidence="7">Lacks conserved residue(s) required for the propagation of feature annotation.</text>
</comment>
<dbReference type="EMBL" id="MHRP01000040">
    <property type="protein sequence ID" value="OHA25945.1"/>
    <property type="molecule type" value="Genomic_DNA"/>
</dbReference>
<dbReference type="Gene3D" id="3.40.1360.10">
    <property type="match status" value="1"/>
</dbReference>
<comment type="caution">
    <text evidence="9">The sequence shown here is derived from an EMBL/GenBank/DDBJ whole genome shotgun (WGS) entry which is preliminary data.</text>
</comment>
<keyword evidence="2 7" id="KW-0227">DNA damage</keyword>
<dbReference type="InterPro" id="IPR000093">
    <property type="entry name" value="DNA_Rcmb_RecR"/>
</dbReference>
<dbReference type="SMART" id="SM00493">
    <property type="entry name" value="TOPRIM"/>
    <property type="match status" value="1"/>
</dbReference>
<evidence type="ECO:0000256" key="5">
    <source>
        <dbReference type="ARBA" id="ARBA00023172"/>
    </source>
</evidence>
<dbReference type="InterPro" id="IPR006171">
    <property type="entry name" value="TOPRIM_dom"/>
</dbReference>
<feature type="domain" description="Toprim" evidence="8">
    <location>
        <begin position="82"/>
        <end position="184"/>
    </location>
</feature>
<dbReference type="Pfam" id="PF21175">
    <property type="entry name" value="RecR_C"/>
    <property type="match status" value="1"/>
</dbReference>
<dbReference type="InterPro" id="IPR023627">
    <property type="entry name" value="Rcmb_RecR"/>
</dbReference>
<evidence type="ECO:0000256" key="6">
    <source>
        <dbReference type="ARBA" id="ARBA00023204"/>
    </source>
</evidence>
<evidence type="ECO:0000259" key="8">
    <source>
        <dbReference type="PROSITE" id="PS50880"/>
    </source>
</evidence>
<dbReference type="HAMAP" id="MF_00017">
    <property type="entry name" value="RecR"/>
    <property type="match status" value="1"/>
</dbReference>
<evidence type="ECO:0000256" key="4">
    <source>
        <dbReference type="ARBA" id="ARBA00022833"/>
    </source>
</evidence>
<dbReference type="GO" id="GO:0006281">
    <property type="term" value="P:DNA repair"/>
    <property type="evidence" value="ECO:0007669"/>
    <property type="project" value="UniProtKB-UniRule"/>
</dbReference>
<gene>
    <name evidence="7" type="primary">recR</name>
    <name evidence="9" type="ORF">A3D56_02960</name>
</gene>
<dbReference type="Pfam" id="PF21176">
    <property type="entry name" value="RecR_HhH"/>
    <property type="match status" value="1"/>
</dbReference>
<sequence>MNSVEKLTDIFSRFPGIGPRQAKRFVYYLLTRDSSTIEEFVRLVRELQDDVVRCKSCFHFFIQNKSKNGLCNICLDGERDSETLMVVSRDVDLESIEKSGLYQGMYFVLGGTVPILEKNPEGKIRVKELQDAVKKRIALGLKEIIVAMNWNPEGENTAEYVTKLLSPIISGLKIKISLLGRGLSTGTELEYSDSETIKNALKNRG</sequence>
<dbReference type="AlphaFoldDB" id="A0A1G2MPY3"/>
<dbReference type="PANTHER" id="PTHR30446">
    <property type="entry name" value="RECOMBINATION PROTEIN RECR"/>
    <property type="match status" value="1"/>
</dbReference>
<dbReference type="Proteomes" id="UP000177943">
    <property type="component" value="Unassembled WGS sequence"/>
</dbReference>
<keyword evidence="6 7" id="KW-0234">DNA repair</keyword>
<dbReference type="SUPFAM" id="SSF111304">
    <property type="entry name" value="Recombination protein RecR"/>
    <property type="match status" value="1"/>
</dbReference>
<evidence type="ECO:0000256" key="3">
    <source>
        <dbReference type="ARBA" id="ARBA00022771"/>
    </source>
</evidence>
<evidence type="ECO:0000256" key="2">
    <source>
        <dbReference type="ARBA" id="ARBA00022763"/>
    </source>
</evidence>
<proteinExistence type="inferred from homology"/>
<accession>A0A1G2MPY3</accession>
<evidence type="ECO:0000313" key="9">
    <source>
        <dbReference type="EMBL" id="OHA25945.1"/>
    </source>
</evidence>
<keyword evidence="4 7" id="KW-0862">Zinc</keyword>
<reference evidence="9 10" key="1">
    <citation type="journal article" date="2016" name="Nat. Commun.">
        <title>Thousands of microbial genomes shed light on interconnected biogeochemical processes in an aquifer system.</title>
        <authorList>
            <person name="Anantharaman K."/>
            <person name="Brown C.T."/>
            <person name="Hug L.A."/>
            <person name="Sharon I."/>
            <person name="Castelle C.J."/>
            <person name="Probst A.J."/>
            <person name="Thomas B.C."/>
            <person name="Singh A."/>
            <person name="Wilkins M.J."/>
            <person name="Karaoz U."/>
            <person name="Brodie E.L."/>
            <person name="Williams K.H."/>
            <person name="Hubbard S.S."/>
            <person name="Banfield J.F."/>
        </authorList>
    </citation>
    <scope>NUCLEOTIDE SEQUENCE [LARGE SCALE GENOMIC DNA]</scope>
</reference>
<keyword evidence="1 7" id="KW-0479">Metal-binding</keyword>
<dbReference type="GO" id="GO:0008270">
    <property type="term" value="F:zinc ion binding"/>
    <property type="evidence" value="ECO:0007669"/>
    <property type="project" value="UniProtKB-KW"/>
</dbReference>
<dbReference type="GO" id="GO:0003677">
    <property type="term" value="F:DNA binding"/>
    <property type="evidence" value="ECO:0007669"/>
    <property type="project" value="UniProtKB-UniRule"/>
</dbReference>
<evidence type="ECO:0000256" key="7">
    <source>
        <dbReference type="HAMAP-Rule" id="MF_00017"/>
    </source>
</evidence>
<dbReference type="PANTHER" id="PTHR30446:SF0">
    <property type="entry name" value="RECOMBINATION PROTEIN RECR"/>
    <property type="match status" value="1"/>
</dbReference>
<comment type="similarity">
    <text evidence="7">Belongs to the RecR family.</text>
</comment>
<keyword evidence="5 7" id="KW-0233">DNA recombination</keyword>